<dbReference type="Proteomes" id="UP000670947">
    <property type="component" value="Unassembled WGS sequence"/>
</dbReference>
<dbReference type="Gene3D" id="1.20.120.450">
    <property type="entry name" value="dinb family like domain"/>
    <property type="match status" value="1"/>
</dbReference>
<dbReference type="Pfam" id="PF12867">
    <property type="entry name" value="DinB_2"/>
    <property type="match status" value="1"/>
</dbReference>
<gene>
    <name evidence="2" type="ORF">I8J29_14460</name>
</gene>
<evidence type="ECO:0000313" key="2">
    <source>
        <dbReference type="EMBL" id="MBO7745411.1"/>
    </source>
</evidence>
<dbReference type="SUPFAM" id="SSF109854">
    <property type="entry name" value="DinB/YfiT-like putative metalloenzymes"/>
    <property type="match status" value="1"/>
</dbReference>
<feature type="domain" description="DinB-like" evidence="1">
    <location>
        <begin position="17"/>
        <end position="137"/>
    </location>
</feature>
<protein>
    <submittedName>
        <fullName evidence="2">DinB family protein</fullName>
    </submittedName>
</protein>
<evidence type="ECO:0000259" key="1">
    <source>
        <dbReference type="Pfam" id="PF12867"/>
    </source>
</evidence>
<name>A0ABS3WAR3_9BACL</name>
<dbReference type="EMBL" id="JAGGDJ010000009">
    <property type="protein sequence ID" value="MBO7745411.1"/>
    <property type="molecule type" value="Genomic_DNA"/>
</dbReference>
<reference evidence="2 3" key="1">
    <citation type="submission" date="2021-03" db="EMBL/GenBank/DDBJ databases">
        <title>Paenibacillus artemisicola MWE-103 whole genome sequence.</title>
        <authorList>
            <person name="Ham Y.J."/>
        </authorList>
    </citation>
    <scope>NUCLEOTIDE SEQUENCE [LARGE SCALE GENOMIC DNA]</scope>
    <source>
        <strain evidence="2 3">MWE-103</strain>
    </source>
</reference>
<accession>A0ABS3WAR3</accession>
<organism evidence="2 3">
    <name type="scientific">Paenibacillus artemisiicola</name>
    <dbReference type="NCBI Taxonomy" id="1172618"/>
    <lineage>
        <taxon>Bacteria</taxon>
        <taxon>Bacillati</taxon>
        <taxon>Bacillota</taxon>
        <taxon>Bacilli</taxon>
        <taxon>Bacillales</taxon>
        <taxon>Paenibacillaceae</taxon>
        <taxon>Paenibacillus</taxon>
    </lineage>
</organism>
<proteinExistence type="predicted"/>
<sequence>MTPTELTPVQQIMKRWKMNRNALLELVALLPESGGGWRPWEGGMTTIELVHHLAATPDFFFSAIEEREMLVPPVPPTLAETRELLLRLTAEHEQKLASYAESELREPATIALLNVTEPIAEILHRLIGHEAHHKGQLFVYARMLGVTPPFYVDVTV</sequence>
<keyword evidence="3" id="KW-1185">Reference proteome</keyword>
<dbReference type="InterPro" id="IPR034660">
    <property type="entry name" value="DinB/YfiT-like"/>
</dbReference>
<evidence type="ECO:0000313" key="3">
    <source>
        <dbReference type="Proteomes" id="UP000670947"/>
    </source>
</evidence>
<dbReference type="InterPro" id="IPR024775">
    <property type="entry name" value="DinB-like"/>
</dbReference>
<comment type="caution">
    <text evidence="2">The sequence shown here is derived from an EMBL/GenBank/DDBJ whole genome shotgun (WGS) entry which is preliminary data.</text>
</comment>